<evidence type="ECO:0000313" key="3">
    <source>
        <dbReference type="EMBL" id="KFI57020.1"/>
    </source>
</evidence>
<dbReference type="Proteomes" id="UP000028995">
    <property type="component" value="Unassembled WGS sequence"/>
</dbReference>
<dbReference type="STRING" id="35760.BCHO_0694"/>
<dbReference type="AlphaFoldDB" id="A0A087AE20"/>
<gene>
    <name evidence="3" type="ORF">BCHO_0694</name>
</gene>
<proteinExistence type="predicted"/>
<dbReference type="Pfam" id="PF12697">
    <property type="entry name" value="Abhydrolase_6"/>
    <property type="match status" value="1"/>
</dbReference>
<dbReference type="GO" id="GO:0016787">
    <property type="term" value="F:hydrolase activity"/>
    <property type="evidence" value="ECO:0007669"/>
    <property type="project" value="UniProtKB-KW"/>
</dbReference>
<evidence type="ECO:0000256" key="1">
    <source>
        <dbReference type="SAM" id="MobiDB-lite"/>
    </source>
</evidence>
<dbReference type="InterPro" id="IPR000073">
    <property type="entry name" value="AB_hydrolase_1"/>
</dbReference>
<keyword evidence="4" id="KW-1185">Reference proteome</keyword>
<dbReference type="SUPFAM" id="SSF53474">
    <property type="entry name" value="alpha/beta-Hydrolases"/>
    <property type="match status" value="1"/>
</dbReference>
<dbReference type="OrthoDB" id="495620at2"/>
<protein>
    <submittedName>
        <fullName evidence="3">Hydrolase</fullName>
    </submittedName>
</protein>
<sequence>MTLTIENHIYRDGEGMPLVLVHGFPVDHRMWDRCATALMETTDAQELAQFPIWAPDMPGAGASPTPKPQDSGRIAEDGAYPQALDMVADAYVELLHAAGYRQAIWAGLSMGGYVVLDIQRRHPEAIAGVALLDTKGDADSAQARANRIRIAHECVERHTTEPVMFFTDVQPEDSSVKRSQAYIDQFGTWIREQQPAGIAWRELMAAGRPDLNDQFARVEVPAAVICGVDDPSSSPKVMRPIADRMTGTDVMFTEIEDCGHFSAWERPQIVADALLDLVARVPRGVDEDR</sequence>
<feature type="region of interest" description="Disordered" evidence="1">
    <location>
        <begin position="55"/>
        <end position="75"/>
    </location>
</feature>
<dbReference type="InterPro" id="IPR050228">
    <property type="entry name" value="Carboxylesterase_BioH"/>
</dbReference>
<dbReference type="EMBL" id="JGYU01000007">
    <property type="protein sequence ID" value="KFI57020.1"/>
    <property type="molecule type" value="Genomic_DNA"/>
</dbReference>
<evidence type="ECO:0000259" key="2">
    <source>
        <dbReference type="Pfam" id="PF12697"/>
    </source>
</evidence>
<dbReference type="PRINTS" id="PR00412">
    <property type="entry name" value="EPOXHYDRLASE"/>
</dbReference>
<dbReference type="PANTHER" id="PTHR43194:SF2">
    <property type="entry name" value="PEROXISOMAL MEMBRANE PROTEIN LPX1"/>
    <property type="match status" value="1"/>
</dbReference>
<dbReference type="InterPro" id="IPR000639">
    <property type="entry name" value="Epox_hydrolase-like"/>
</dbReference>
<organism evidence="3 4">
    <name type="scientific">Bifidobacterium choerinum</name>
    <dbReference type="NCBI Taxonomy" id="35760"/>
    <lineage>
        <taxon>Bacteria</taxon>
        <taxon>Bacillati</taxon>
        <taxon>Actinomycetota</taxon>
        <taxon>Actinomycetes</taxon>
        <taxon>Bifidobacteriales</taxon>
        <taxon>Bifidobacteriaceae</taxon>
        <taxon>Bifidobacterium</taxon>
    </lineage>
</organism>
<accession>A0A087AE20</accession>
<name>A0A087AE20_9BIFI</name>
<dbReference type="eggNOG" id="COG2267">
    <property type="taxonomic scope" value="Bacteria"/>
</dbReference>
<comment type="caution">
    <text evidence="3">The sequence shown here is derived from an EMBL/GenBank/DDBJ whole genome shotgun (WGS) entry which is preliminary data.</text>
</comment>
<keyword evidence="3" id="KW-0378">Hydrolase</keyword>
<dbReference type="Gene3D" id="3.40.50.1820">
    <property type="entry name" value="alpha/beta hydrolase"/>
    <property type="match status" value="1"/>
</dbReference>
<dbReference type="RefSeq" id="WP_024541137.1">
    <property type="nucleotide sequence ID" value="NZ_JGYU01000007.1"/>
</dbReference>
<dbReference type="InterPro" id="IPR029058">
    <property type="entry name" value="AB_hydrolase_fold"/>
</dbReference>
<dbReference type="PANTHER" id="PTHR43194">
    <property type="entry name" value="HYDROLASE ALPHA/BETA FOLD FAMILY"/>
    <property type="match status" value="1"/>
</dbReference>
<reference evidence="3 4" key="1">
    <citation type="submission" date="2014-03" db="EMBL/GenBank/DDBJ databases">
        <title>Genomics of Bifidobacteria.</title>
        <authorList>
            <person name="Ventura M."/>
            <person name="Milani C."/>
            <person name="Lugli G.A."/>
        </authorList>
    </citation>
    <scope>NUCLEOTIDE SEQUENCE [LARGE SCALE GENOMIC DNA]</scope>
    <source>
        <strain evidence="3 4">LMG 10510</strain>
    </source>
</reference>
<evidence type="ECO:0000313" key="4">
    <source>
        <dbReference type="Proteomes" id="UP000028995"/>
    </source>
</evidence>
<feature type="domain" description="AB hydrolase-1" evidence="2">
    <location>
        <begin position="18"/>
        <end position="273"/>
    </location>
</feature>